<comment type="caution">
    <text evidence="3">The sequence shown here is derived from an EMBL/GenBank/DDBJ whole genome shotgun (WGS) entry which is preliminary data.</text>
</comment>
<dbReference type="InterPro" id="IPR012341">
    <property type="entry name" value="6hp_glycosidase-like_sf"/>
</dbReference>
<dbReference type="RefSeq" id="WP_126701725.1">
    <property type="nucleotide sequence ID" value="NZ_RWKW01000088.1"/>
</dbReference>
<accession>A0A3S0AQ97</accession>
<dbReference type="SUPFAM" id="SSF48208">
    <property type="entry name" value="Six-hairpin glycosidases"/>
    <property type="match status" value="1"/>
</dbReference>
<evidence type="ECO:0000313" key="4">
    <source>
        <dbReference type="Proteomes" id="UP000278398"/>
    </source>
</evidence>
<proteinExistence type="inferred from homology"/>
<protein>
    <submittedName>
        <fullName evidence="3">AGE family epimerase/isomerase</fullName>
    </submittedName>
</protein>
<name>A0A3S0AQ97_9HYPH</name>
<evidence type="ECO:0000256" key="1">
    <source>
        <dbReference type="ARBA" id="ARBA00008558"/>
    </source>
</evidence>
<dbReference type="EMBL" id="RWKW01000088">
    <property type="protein sequence ID" value="RST84552.1"/>
    <property type="molecule type" value="Genomic_DNA"/>
</dbReference>
<dbReference type="InterPro" id="IPR010819">
    <property type="entry name" value="AGE/CE"/>
</dbReference>
<evidence type="ECO:0000256" key="2">
    <source>
        <dbReference type="ARBA" id="ARBA00023235"/>
    </source>
</evidence>
<evidence type="ECO:0000313" key="3">
    <source>
        <dbReference type="EMBL" id="RST84552.1"/>
    </source>
</evidence>
<keyword evidence="4" id="KW-1185">Reference proteome</keyword>
<dbReference type="Gene3D" id="1.50.10.10">
    <property type="match status" value="1"/>
</dbReference>
<dbReference type="GO" id="GO:0016853">
    <property type="term" value="F:isomerase activity"/>
    <property type="evidence" value="ECO:0007669"/>
    <property type="project" value="UniProtKB-KW"/>
</dbReference>
<dbReference type="InterPro" id="IPR008928">
    <property type="entry name" value="6-hairpin_glycosidase_sf"/>
</dbReference>
<dbReference type="PANTHER" id="PTHR15108">
    <property type="entry name" value="N-ACYLGLUCOSAMINE-2-EPIMERASE"/>
    <property type="match status" value="1"/>
</dbReference>
<dbReference type="AlphaFoldDB" id="A0A3S0AQ97"/>
<dbReference type="Pfam" id="PF07221">
    <property type="entry name" value="GlcNAc_2-epim"/>
    <property type="match status" value="1"/>
</dbReference>
<dbReference type="GO" id="GO:0005975">
    <property type="term" value="P:carbohydrate metabolic process"/>
    <property type="evidence" value="ECO:0007669"/>
    <property type="project" value="InterPro"/>
</dbReference>
<comment type="similarity">
    <text evidence="1">Belongs to the N-acylglucosamine 2-epimerase family.</text>
</comment>
<organism evidence="3 4">
    <name type="scientific">Aquibium carbonis</name>
    <dbReference type="NCBI Taxonomy" id="2495581"/>
    <lineage>
        <taxon>Bacteria</taxon>
        <taxon>Pseudomonadati</taxon>
        <taxon>Pseudomonadota</taxon>
        <taxon>Alphaproteobacteria</taxon>
        <taxon>Hyphomicrobiales</taxon>
        <taxon>Phyllobacteriaceae</taxon>
        <taxon>Aquibium</taxon>
    </lineage>
</organism>
<gene>
    <name evidence="3" type="ORF">EJC49_20125</name>
</gene>
<sequence>MADSGGMETDGASRLGEAAHRLWLADQAARQIGFFRSSLRSDGGFDVLDVDGTPLPRTAQELHTTTRLTHSFALAKAAGARGCDAIIDAGMTFLWDRHRDPVHGGYGWSASTQGVADGTRLAYGHVFVLLAGASARQAGHPHADRLIADVVAIIDGHFWDEAHGLLRDEFAPDWTPFSTYRGMNANMHGVEAMLAAFEATGEALHLERAGRILDFFTARMAPENGWRLPEHYTEAWEVDWAYQGNPMFRPAGTTPGHSLELGRLLLQWWALSGRPAGDAPARARRLIERALADAWREDGGLVYTLDPDGRPAVRDRYWWPVAEAIGAMAALLKLDPRPSDEDWYQRLWRFADRHFIDHARGGWFPEIDEQGAPVARQFNGKPDLYHSLQAALLPLAPGIARPFEGLRETKPLG</sequence>
<keyword evidence="2 3" id="KW-0413">Isomerase</keyword>
<reference evidence="3 4" key="1">
    <citation type="submission" date="2018-12" db="EMBL/GenBank/DDBJ databases">
        <title>Mesorhizobium carbonis sp. nov., isolated from coal mine water.</title>
        <authorList>
            <person name="Xin W."/>
            <person name="Xu Z."/>
            <person name="Xiang F."/>
            <person name="Zhang J."/>
            <person name="Xi L."/>
            <person name="Liu J."/>
        </authorList>
    </citation>
    <scope>NUCLEOTIDE SEQUENCE [LARGE SCALE GENOMIC DNA]</scope>
    <source>
        <strain evidence="3 4">B2.3</strain>
    </source>
</reference>
<dbReference type="Proteomes" id="UP000278398">
    <property type="component" value="Unassembled WGS sequence"/>
</dbReference>
<dbReference type="OrthoDB" id="9806359at2"/>